<proteinExistence type="inferred from homology"/>
<feature type="region of interest" description="Disordered" evidence="3">
    <location>
        <begin position="684"/>
        <end position="711"/>
    </location>
</feature>
<evidence type="ECO:0000256" key="1">
    <source>
        <dbReference type="ARBA" id="ARBA00007447"/>
    </source>
</evidence>
<dbReference type="PANTHER" id="PTHR47966">
    <property type="entry name" value="BETA-SITE APP-CLEAVING ENZYME, ISOFORM A-RELATED"/>
    <property type="match status" value="1"/>
</dbReference>
<evidence type="ECO:0000256" key="2">
    <source>
        <dbReference type="PIRSR" id="PIRSR601461-1"/>
    </source>
</evidence>
<feature type="region of interest" description="Disordered" evidence="3">
    <location>
        <begin position="590"/>
        <end position="639"/>
    </location>
</feature>
<reference evidence="6 7" key="1">
    <citation type="journal article" date="2015" name="Sci. Rep.">
        <title>Chromosome-level genome map provides insights into diverse defense mechanisms in the medicinal fungus Ganoderma sinense.</title>
        <authorList>
            <person name="Zhu Y."/>
            <person name="Xu J."/>
            <person name="Sun C."/>
            <person name="Zhou S."/>
            <person name="Xu H."/>
            <person name="Nelson D.R."/>
            <person name="Qian J."/>
            <person name="Song J."/>
            <person name="Luo H."/>
            <person name="Xiang L."/>
            <person name="Li Y."/>
            <person name="Xu Z."/>
            <person name="Ji A."/>
            <person name="Wang L."/>
            <person name="Lu S."/>
            <person name="Hayward A."/>
            <person name="Sun W."/>
            <person name="Li X."/>
            <person name="Schwartz D.C."/>
            <person name="Wang Y."/>
            <person name="Chen S."/>
        </authorList>
    </citation>
    <scope>NUCLEOTIDE SEQUENCE [LARGE SCALE GENOMIC DNA]</scope>
    <source>
        <strain evidence="6 7">ZZ0214-1</strain>
    </source>
</reference>
<sequence>MPLPRKTQLQDAPRWKGKERDVSGRDEGDGASDGIVIDLTLITDSQYQSTYVAPIFLGQGLSKHYVQVDTGSSDLWLASTACSSSTCNAVSGERYDPSASQPTGQSIQITYAEGEADGPIVWDAVQLGGYSIDHQALIAASTVNNEPLSSQFNGVMGLALSSNSVIARQLPTATNDVPDGATLSSNLFSITPLGTAPGARFFSLTLERPGSDRVPSVLGIGRHPESLITDPSKIQYAPVSPSGYGTLFWQASITAITVYVDGQPKPVSLPTSVVPAAKAPSAILDSGVPLIVTTTEIANGIYGAMGVGPANDGNYYIPCTTPLNVSFVLDSRSELFLHPLDLTTYPPNDASSETCIGLIQTPASLPGLNFGTTADMVLGVPFLRNAYFVMAYDPPFPNGTFPSNSVNSYSVDAVRPRLGLLNITNPVTAADEFHQVRVLKSPLNNSHAPATSHSKGLSVGVEVLIGLLGFFGLCAVLFASRWVYMRRKYKRERAATAAFNGDYKDPAYVMSALGYKPRPGEPTEDELRQRRFEAYKRRHMNSQYTDDTVLTRVEDTPYDKGGATDEFGALKVPPTPGTPLADYFDPWGDTLVTSPTPDDPQTPLASLLPPPRTARRSLSPRSAHHRTFSGGPSPDVPLLAHTRMDSNQSVHLRDSDIAEFGFGTELPPTPNSMAGIGRRRFSSLGGSTLGSPHEEHEYFSPRTPSYYSSHARTGSAASASVSASVNPRESQSLSPLSTPSVAVPLPAIAVEPAVAEYVMDTSLNNSRASVIGHES</sequence>
<keyword evidence="4" id="KW-0812">Transmembrane</keyword>
<evidence type="ECO:0000256" key="4">
    <source>
        <dbReference type="SAM" id="Phobius"/>
    </source>
</evidence>
<keyword evidence="7" id="KW-1185">Reference proteome</keyword>
<dbReference type="Pfam" id="PF00026">
    <property type="entry name" value="Asp"/>
    <property type="match status" value="1"/>
</dbReference>
<comment type="caution">
    <text evidence="6">The sequence shown here is derived from an EMBL/GenBank/DDBJ whole genome shotgun (WGS) entry which is preliminary data.</text>
</comment>
<comment type="similarity">
    <text evidence="1">Belongs to the peptidase A1 family.</text>
</comment>
<dbReference type="InterPro" id="IPR021109">
    <property type="entry name" value="Peptidase_aspartic_dom_sf"/>
</dbReference>
<keyword evidence="4" id="KW-0472">Membrane</keyword>
<feature type="domain" description="Peptidase A1" evidence="5">
    <location>
        <begin position="51"/>
        <end position="400"/>
    </location>
</feature>
<gene>
    <name evidence="6" type="ORF">GSI_02540</name>
</gene>
<evidence type="ECO:0000256" key="3">
    <source>
        <dbReference type="SAM" id="MobiDB-lite"/>
    </source>
</evidence>
<feature type="compositionally biased region" description="Basic and acidic residues" evidence="3">
    <location>
        <begin position="13"/>
        <end position="28"/>
    </location>
</feature>
<keyword evidence="4" id="KW-1133">Transmembrane helix</keyword>
<evidence type="ECO:0000259" key="5">
    <source>
        <dbReference type="PROSITE" id="PS51767"/>
    </source>
</evidence>
<organism evidence="6 7">
    <name type="scientific">Ganoderma sinense ZZ0214-1</name>
    <dbReference type="NCBI Taxonomy" id="1077348"/>
    <lineage>
        <taxon>Eukaryota</taxon>
        <taxon>Fungi</taxon>
        <taxon>Dikarya</taxon>
        <taxon>Basidiomycota</taxon>
        <taxon>Agaricomycotina</taxon>
        <taxon>Agaricomycetes</taxon>
        <taxon>Polyporales</taxon>
        <taxon>Polyporaceae</taxon>
        <taxon>Ganoderma</taxon>
    </lineage>
</organism>
<feature type="compositionally biased region" description="Polar residues" evidence="3">
    <location>
        <begin position="702"/>
        <end position="711"/>
    </location>
</feature>
<feature type="active site" evidence="2">
    <location>
        <position position="285"/>
    </location>
</feature>
<feature type="active site" evidence="2">
    <location>
        <position position="69"/>
    </location>
</feature>
<protein>
    <recommendedName>
        <fullName evidence="5">Peptidase A1 domain-containing protein</fullName>
    </recommendedName>
</protein>
<evidence type="ECO:0000313" key="6">
    <source>
        <dbReference type="EMBL" id="PIL34753.1"/>
    </source>
</evidence>
<evidence type="ECO:0000313" key="7">
    <source>
        <dbReference type="Proteomes" id="UP000230002"/>
    </source>
</evidence>
<dbReference type="CDD" id="cd05471">
    <property type="entry name" value="pepsin_like"/>
    <property type="match status" value="1"/>
</dbReference>
<dbReference type="OrthoDB" id="2747330at2759"/>
<accession>A0A2G8SM05</accession>
<feature type="transmembrane region" description="Helical" evidence="4">
    <location>
        <begin position="463"/>
        <end position="484"/>
    </location>
</feature>
<dbReference type="GO" id="GO:0006508">
    <property type="term" value="P:proteolysis"/>
    <property type="evidence" value="ECO:0007669"/>
    <property type="project" value="InterPro"/>
</dbReference>
<feature type="region of interest" description="Disordered" evidence="3">
    <location>
        <begin position="1"/>
        <end position="29"/>
    </location>
</feature>
<dbReference type="InterPro" id="IPR001461">
    <property type="entry name" value="Aspartic_peptidase_A1"/>
</dbReference>
<name>A0A2G8SM05_9APHY</name>
<dbReference type="InterPro" id="IPR033121">
    <property type="entry name" value="PEPTIDASE_A1"/>
</dbReference>
<dbReference type="InterPro" id="IPR034164">
    <property type="entry name" value="Pepsin-like_dom"/>
</dbReference>
<dbReference type="SUPFAM" id="SSF50630">
    <property type="entry name" value="Acid proteases"/>
    <property type="match status" value="1"/>
</dbReference>
<dbReference type="AlphaFoldDB" id="A0A2G8SM05"/>
<dbReference type="STRING" id="1077348.A0A2G8SM05"/>
<dbReference type="PRINTS" id="PR00792">
    <property type="entry name" value="PEPSIN"/>
</dbReference>
<dbReference type="Proteomes" id="UP000230002">
    <property type="component" value="Unassembled WGS sequence"/>
</dbReference>
<dbReference type="Gene3D" id="2.40.70.10">
    <property type="entry name" value="Acid Proteases"/>
    <property type="match status" value="2"/>
</dbReference>
<dbReference type="GO" id="GO:0004190">
    <property type="term" value="F:aspartic-type endopeptidase activity"/>
    <property type="evidence" value="ECO:0007669"/>
    <property type="project" value="InterPro"/>
</dbReference>
<dbReference type="EMBL" id="AYKW01000004">
    <property type="protein sequence ID" value="PIL34753.1"/>
    <property type="molecule type" value="Genomic_DNA"/>
</dbReference>
<dbReference type="PROSITE" id="PS51767">
    <property type="entry name" value="PEPTIDASE_A1"/>
    <property type="match status" value="1"/>
</dbReference>
<dbReference type="PANTHER" id="PTHR47966:SF57">
    <property type="entry name" value="PEPTIDASE A1 DOMAIN-CONTAINING PROTEIN"/>
    <property type="match status" value="1"/>
</dbReference>